<evidence type="ECO:0000256" key="7">
    <source>
        <dbReference type="ARBA" id="ARBA00022824"/>
    </source>
</evidence>
<dbReference type="Proteomes" id="UP000191024">
    <property type="component" value="Chromosome G"/>
</dbReference>
<keyword evidence="5" id="KW-0808">Transferase</keyword>
<dbReference type="EC" id="2.4.1.-" evidence="12"/>
<evidence type="ECO:0000256" key="6">
    <source>
        <dbReference type="ARBA" id="ARBA00022692"/>
    </source>
</evidence>
<comment type="pathway">
    <text evidence="2">Protein modification; protein glycosylation.</text>
</comment>
<evidence type="ECO:0000256" key="11">
    <source>
        <dbReference type="ARBA" id="ARBA00048899"/>
    </source>
</evidence>
<evidence type="ECO:0000256" key="2">
    <source>
        <dbReference type="ARBA" id="ARBA00004922"/>
    </source>
</evidence>
<feature type="transmembrane region" description="Helical" evidence="12">
    <location>
        <begin position="168"/>
        <end position="186"/>
    </location>
</feature>
<comment type="function">
    <text evidence="10">Mannosyltransferase that operates in the biosynthetic pathway of dolichol-linked oligosaccharides, the glycan precursors employed in protein asparagine (N)-glycosylation. The assembly of dolichol-linked oligosaccharides begins on the cytosolic side of the endoplasmic reticulum membrane and finishes in its lumen. The sequential addition of sugars to dolichol pyrophosphate produces dolichol-linked oligosaccharides containing fourteen sugars, including two GlcNAcs, nine mannoses and three glucoses. Once assembled, the oligosaccharide is transferred from the lipid to nascent proteins by oligosaccharyltransferases. In the lumen of the endoplasmic reticulum, adds the eighth mannose residue in an alpha-1,6 linkage onto Man(7)GlcNAc(2)-PP-dolichol to produce Man(8)GlcNAc(2)-PP-dolichol.</text>
</comment>
<dbReference type="InterPro" id="IPR005599">
    <property type="entry name" value="GPI_mannosylTrfase"/>
</dbReference>
<evidence type="ECO:0000256" key="12">
    <source>
        <dbReference type="RuleBase" id="RU363075"/>
    </source>
</evidence>
<dbReference type="GO" id="GO:0052917">
    <property type="term" value="F:dol-P-Man:Man(7)GlcNAc(2)-PP-Dol alpha-1,6-mannosyltransferase activity"/>
    <property type="evidence" value="ECO:0007669"/>
    <property type="project" value="UniProtKB-EC"/>
</dbReference>
<dbReference type="GO" id="GO:0006487">
    <property type="term" value="P:protein N-linked glycosylation"/>
    <property type="evidence" value="ECO:0007669"/>
    <property type="project" value="TreeGrafter"/>
</dbReference>
<dbReference type="PANTHER" id="PTHR22760">
    <property type="entry name" value="GLYCOSYLTRANSFERASE"/>
    <property type="match status" value="1"/>
</dbReference>
<feature type="transmembrane region" description="Helical" evidence="12">
    <location>
        <begin position="198"/>
        <end position="220"/>
    </location>
</feature>
<feature type="chain" id="PRO_5009236451" description="Mannosyltransferase" evidence="13">
    <location>
        <begin position="28"/>
        <end position="548"/>
    </location>
</feature>
<dbReference type="GO" id="GO:0005789">
    <property type="term" value="C:endoplasmic reticulum membrane"/>
    <property type="evidence" value="ECO:0007669"/>
    <property type="project" value="UniProtKB-SubCell"/>
</dbReference>
<evidence type="ECO:0000256" key="1">
    <source>
        <dbReference type="ARBA" id="ARBA00004477"/>
    </source>
</evidence>
<comment type="similarity">
    <text evidence="3 12">Belongs to the glycosyltransferase 22 family.</text>
</comment>
<dbReference type="UniPathway" id="UPA00378"/>
<dbReference type="Pfam" id="PF03901">
    <property type="entry name" value="Glyco_transf_22"/>
    <property type="match status" value="1"/>
</dbReference>
<feature type="transmembrane region" description="Helical" evidence="12">
    <location>
        <begin position="369"/>
        <end position="391"/>
    </location>
</feature>
<proteinExistence type="inferred from homology"/>
<evidence type="ECO:0000256" key="9">
    <source>
        <dbReference type="ARBA" id="ARBA00023136"/>
    </source>
</evidence>
<feature type="transmembrane region" description="Helical" evidence="12">
    <location>
        <begin position="337"/>
        <end position="357"/>
    </location>
</feature>
<evidence type="ECO:0000256" key="5">
    <source>
        <dbReference type="ARBA" id="ARBA00022679"/>
    </source>
</evidence>
<dbReference type="OrthoDB" id="19039at2759"/>
<feature type="transmembrane region" description="Helical" evidence="12">
    <location>
        <begin position="227"/>
        <end position="248"/>
    </location>
</feature>
<dbReference type="EMBL" id="LT598469">
    <property type="protein sequence ID" value="SCV01460.1"/>
    <property type="molecule type" value="Genomic_DNA"/>
</dbReference>
<protein>
    <recommendedName>
        <fullName evidence="12">Mannosyltransferase</fullName>
        <ecNumber evidence="12">2.4.1.-</ecNumber>
    </recommendedName>
</protein>
<feature type="transmembrane region" description="Helical" evidence="12">
    <location>
        <begin position="281"/>
        <end position="301"/>
    </location>
</feature>
<organism evidence="14 15">
    <name type="scientific">Lachancea mirantina</name>
    <dbReference type="NCBI Taxonomy" id="1230905"/>
    <lineage>
        <taxon>Eukaryota</taxon>
        <taxon>Fungi</taxon>
        <taxon>Dikarya</taxon>
        <taxon>Ascomycota</taxon>
        <taxon>Saccharomycotina</taxon>
        <taxon>Saccharomycetes</taxon>
        <taxon>Saccharomycetales</taxon>
        <taxon>Saccharomycetaceae</taxon>
        <taxon>Lachancea</taxon>
    </lineage>
</organism>
<feature type="signal peptide" evidence="13">
    <location>
        <begin position="1"/>
        <end position="27"/>
    </location>
</feature>
<comment type="subcellular location">
    <subcellularLocation>
        <location evidence="1 12">Endoplasmic reticulum membrane</location>
        <topology evidence="1 12">Multi-pass membrane protein</topology>
    </subcellularLocation>
</comment>
<keyword evidence="15" id="KW-1185">Reference proteome</keyword>
<evidence type="ECO:0000256" key="13">
    <source>
        <dbReference type="SAM" id="SignalP"/>
    </source>
</evidence>
<dbReference type="AlphaFoldDB" id="A0A1G4KB13"/>
<keyword evidence="4 12" id="KW-0328">Glycosyltransferase</keyword>
<evidence type="ECO:0000256" key="4">
    <source>
        <dbReference type="ARBA" id="ARBA00022676"/>
    </source>
</evidence>
<accession>A0A1G4KB13</accession>
<keyword evidence="9 12" id="KW-0472">Membrane</keyword>
<comment type="catalytic activity">
    <reaction evidence="11">
        <text>an alpha-D-Man-(1-&gt;2)-alpha-D-Man-(1-&gt;2)-alpha-D-Man-(1-&gt;3)-[alpha-D-Man-(1-&gt;2)-alpha-D-Man-(1-&gt;3)-alpha-D-Man-(1-&gt;6)]-beta-D-Man-(1-&gt;4)-beta-D-GlcNAc-(1-&gt;4)-alpha-D-GlcNAc-diphospho-di-trans,poly-cis-dolichol + a di-trans,poly-cis-dolichyl beta-D-mannosyl phosphate = an alpha-D-Man-(1-&gt;2)-alpha-D-Man-(1-&gt;2)-alpha-D-Man-(1-&gt;3)-[alpha-D-Man-(1-&gt;2)-alpha-D-Man-(1-&gt;3)-[alpha-D-Man-(1-&gt;6)]-alpha-D-Man-(1-&gt;6)]-beta-D-Man-(1-&gt;4)-beta-D-GlcNAc-(1-&gt;4)-alpha-D-GlcNAc-diphospho-di-trans,poly-cis-dolichol + a di-trans,poly-cis-dolichyl phosphate + H(+)</text>
        <dbReference type="Rhea" id="RHEA:29535"/>
        <dbReference type="Rhea" id="RHEA-COMP:19498"/>
        <dbReference type="Rhea" id="RHEA-COMP:19501"/>
        <dbReference type="Rhea" id="RHEA-COMP:19518"/>
        <dbReference type="Rhea" id="RHEA-COMP:19519"/>
        <dbReference type="ChEBI" id="CHEBI:15378"/>
        <dbReference type="ChEBI" id="CHEBI:57683"/>
        <dbReference type="ChEBI" id="CHEBI:58211"/>
        <dbReference type="ChEBI" id="CHEBI:132517"/>
        <dbReference type="ChEBI" id="CHEBI:132519"/>
        <dbReference type="EC" id="2.4.1.260"/>
    </reaction>
    <physiologicalReaction direction="left-to-right" evidence="11">
        <dbReference type="Rhea" id="RHEA:29536"/>
    </physiologicalReaction>
</comment>
<evidence type="ECO:0000256" key="3">
    <source>
        <dbReference type="ARBA" id="ARBA00007063"/>
    </source>
</evidence>
<reference evidence="14 15" key="1">
    <citation type="submission" date="2016-03" db="EMBL/GenBank/DDBJ databases">
        <authorList>
            <person name="Devillers H."/>
        </authorList>
    </citation>
    <scope>NUCLEOTIDE SEQUENCE [LARGE SCALE GENOMIC DNA]</scope>
    <source>
        <strain evidence="14">CBS 11717</strain>
    </source>
</reference>
<gene>
    <name evidence="14" type="ORF">LAMI_0G11650G</name>
</gene>
<keyword evidence="7 12" id="KW-0256">Endoplasmic reticulum</keyword>
<keyword evidence="8 12" id="KW-1133">Transmembrane helix</keyword>
<evidence type="ECO:0000313" key="15">
    <source>
        <dbReference type="Proteomes" id="UP000191024"/>
    </source>
</evidence>
<dbReference type="STRING" id="1230905.A0A1G4KB13"/>
<name>A0A1G4KB13_9SACH</name>
<evidence type="ECO:0000313" key="14">
    <source>
        <dbReference type="EMBL" id="SCV01460.1"/>
    </source>
</evidence>
<evidence type="ECO:0000256" key="10">
    <source>
        <dbReference type="ARBA" id="ARBA00044721"/>
    </source>
</evidence>
<dbReference type="PANTHER" id="PTHR22760:SF1">
    <property type="entry name" value="DOL-P-MAN:MAN(7)GLCNAC(2)-PP-DOL ALPHA-1,6-MANNOSYLTRANSFERASE"/>
    <property type="match status" value="1"/>
</dbReference>
<sequence>MIRWSFLDTALLVVILFHLIMSPFTKVEESFTIQAVHDILKYGVFDISKYDHHQFPGVVPRSFMGPLVLAMFTKPFLFVSQFVSKGPGSIAGGASGFEAQLLTRAVEGLINGLSLIYLKYAAQGLLDKKKDNEKKSDADQEQPNTIGSWFSVFLFTQFHLMYYSSRTLPNFVGAFALSNVAMAQIMKGNYSTAVSIYAFTSPVFRLELLALCAGIGIFTLKYRKLTFLKLVTAGIKGAALGISLSVFVDSYFWHRWILPEADAFLFNIVSGESVKWGTKPFLAYFTGFLPMLFLPPTVLLLNYLGFKVAPEELKIAGLASYFHIFVMSFQPHKEWRFIVYTVPIITLLGSRSSSYLFESGDPHIVKALATKAILLASPLASLAISGAFLYISSLNYPGGQALMQFNSYVLENGIKNATVYLDVPACMTGATLFGQLNDKFGITYDKTERLSDLYNRWDSFDFIIISHPDLSVLPMVSDPEQWELIQTSQGFSHFNTTYLADVFTTQYSNGFSIVHHLLQEQSFAPLTELVSRTVVNADLLFTYRRLNT</sequence>
<evidence type="ECO:0000256" key="8">
    <source>
        <dbReference type="ARBA" id="ARBA00022989"/>
    </source>
</evidence>
<keyword evidence="6 12" id="KW-0812">Transmembrane</keyword>
<keyword evidence="13" id="KW-0732">Signal</keyword>